<feature type="domain" description="4'-phosphopantetheinyl transferase N-terminal" evidence="4">
    <location>
        <begin position="12"/>
        <end position="96"/>
    </location>
</feature>
<dbReference type="GO" id="GO:0008897">
    <property type="term" value="F:holo-[acyl-carrier-protein] synthase activity"/>
    <property type="evidence" value="ECO:0000318"/>
    <property type="project" value="GO_Central"/>
</dbReference>
<dbReference type="InterPro" id="IPR050559">
    <property type="entry name" value="P-Pant_transferase_sf"/>
</dbReference>
<dbReference type="eggNOG" id="KOG0945">
    <property type="taxonomic scope" value="Eukaryota"/>
</dbReference>
<evidence type="ECO:0000256" key="2">
    <source>
        <dbReference type="ARBA" id="ARBA00022679"/>
    </source>
</evidence>
<dbReference type="EMBL" id="KI392980">
    <property type="protein sequence ID" value="ERN09414.1"/>
    <property type="molecule type" value="Genomic_DNA"/>
</dbReference>
<dbReference type="STRING" id="13333.W1PNM8"/>
<dbReference type="InterPro" id="IPR008278">
    <property type="entry name" value="4-PPantetheinyl_Trfase_dom"/>
</dbReference>
<dbReference type="AlphaFoldDB" id="W1PNM8"/>
<gene>
    <name evidence="5" type="ORF">AMTR_s00029p00054270</name>
</gene>
<dbReference type="GO" id="GO:0005829">
    <property type="term" value="C:cytosol"/>
    <property type="evidence" value="ECO:0000318"/>
    <property type="project" value="GO_Central"/>
</dbReference>
<evidence type="ECO:0000313" key="5">
    <source>
        <dbReference type="EMBL" id="ERN09414.1"/>
    </source>
</evidence>
<keyword evidence="2" id="KW-0808">Transferase</keyword>
<dbReference type="GO" id="GO:0019878">
    <property type="term" value="P:lysine biosynthetic process via aminoadipic acid"/>
    <property type="evidence" value="ECO:0000318"/>
    <property type="project" value="GO_Central"/>
</dbReference>
<dbReference type="Proteomes" id="UP000017836">
    <property type="component" value="Unassembled WGS sequence"/>
</dbReference>
<accession>W1PNM8</accession>
<dbReference type="EC" id="2.7.8.7" evidence="1"/>
<dbReference type="Pfam" id="PF01648">
    <property type="entry name" value="ACPS"/>
    <property type="match status" value="1"/>
</dbReference>
<dbReference type="Gene3D" id="3.90.470.20">
    <property type="entry name" value="4'-phosphopantetheinyl transferase domain"/>
    <property type="match status" value="2"/>
</dbReference>
<dbReference type="SUPFAM" id="SSF56214">
    <property type="entry name" value="4'-phosphopantetheinyl transferase"/>
    <property type="match status" value="2"/>
</dbReference>
<sequence>MPDEVEDKILLSQYAKLLSPEEKEDISRMGGDKLQKHALITRTLVRTTLARYSQERPESLKFRKNKYGKPEVEWQPRAHQVPPSLHFNLSHTSSLIACGVTIDSPVGIDVEEKQRKMRNDILSFAKRYLSSQEVEYLCALKDPEIQRQELLKLWTLKEAYVKALGRGFSGAPFKDFTIHLRAMGDLKSLNEESDIVLEASGNIAGVSSTWQFALFELANSHYAAICMEQNDNSNEVDSSGMIKLKAWKTIPYIEDECISGTDSIVKIIGSVSF</sequence>
<evidence type="ECO:0000256" key="1">
    <source>
        <dbReference type="ARBA" id="ARBA00013172"/>
    </source>
</evidence>
<dbReference type="Pfam" id="PF22624">
    <property type="entry name" value="AASDHPPT_N"/>
    <property type="match status" value="1"/>
</dbReference>
<dbReference type="InterPro" id="IPR055066">
    <property type="entry name" value="AASDHPPT_N"/>
</dbReference>
<dbReference type="HOGENOM" id="CLU_057011_4_2_1"/>
<dbReference type="OMA" id="YMLPNEV"/>
<feature type="domain" description="4'-phosphopantetheinyl transferase" evidence="3">
    <location>
        <begin position="105"/>
        <end position="184"/>
    </location>
</feature>
<dbReference type="InterPro" id="IPR037143">
    <property type="entry name" value="4-PPantetheinyl_Trfase_dom_sf"/>
</dbReference>
<dbReference type="GO" id="GO:0000287">
    <property type="term" value="F:magnesium ion binding"/>
    <property type="evidence" value="ECO:0007669"/>
    <property type="project" value="InterPro"/>
</dbReference>
<protein>
    <recommendedName>
        <fullName evidence="1">holo-[acyl-carrier-protein] synthase</fullName>
        <ecNumber evidence="1">2.7.8.7</ecNumber>
    </recommendedName>
</protein>
<proteinExistence type="predicted"/>
<dbReference type="FunFam" id="3.90.470.20:FF:000010">
    <property type="entry name" value="L-aminoadipate-semialdehyde dehydrogenase-phosphopantetheinyl transferase"/>
    <property type="match status" value="1"/>
</dbReference>
<organism evidence="5 6">
    <name type="scientific">Amborella trichopoda</name>
    <dbReference type="NCBI Taxonomy" id="13333"/>
    <lineage>
        <taxon>Eukaryota</taxon>
        <taxon>Viridiplantae</taxon>
        <taxon>Streptophyta</taxon>
        <taxon>Embryophyta</taxon>
        <taxon>Tracheophyta</taxon>
        <taxon>Spermatophyta</taxon>
        <taxon>Magnoliopsida</taxon>
        <taxon>Amborellales</taxon>
        <taxon>Amborellaceae</taxon>
        <taxon>Amborella</taxon>
    </lineage>
</organism>
<dbReference type="PANTHER" id="PTHR12215:SF15">
    <property type="entry name" value="4'-PHOSPHOPANTETHEINYL TRANSFERASE SUPERFAMILY-RELATED"/>
    <property type="match status" value="1"/>
</dbReference>
<reference evidence="6" key="1">
    <citation type="journal article" date="2013" name="Science">
        <title>The Amborella genome and the evolution of flowering plants.</title>
        <authorList>
            <consortium name="Amborella Genome Project"/>
        </authorList>
    </citation>
    <scope>NUCLEOTIDE SEQUENCE [LARGE SCALE GENOMIC DNA]</scope>
</reference>
<name>W1PNM8_AMBTC</name>
<evidence type="ECO:0000259" key="4">
    <source>
        <dbReference type="Pfam" id="PF22624"/>
    </source>
</evidence>
<evidence type="ECO:0000259" key="3">
    <source>
        <dbReference type="Pfam" id="PF01648"/>
    </source>
</evidence>
<dbReference type="Gramene" id="ERN09414">
    <property type="protein sequence ID" value="ERN09414"/>
    <property type="gene ID" value="AMTR_s00029p00054270"/>
</dbReference>
<evidence type="ECO:0000313" key="6">
    <source>
        <dbReference type="Proteomes" id="UP000017836"/>
    </source>
</evidence>
<keyword evidence="6" id="KW-1185">Reference proteome</keyword>
<dbReference type="PANTHER" id="PTHR12215">
    <property type="entry name" value="PHOSPHOPANTETHEINE TRANSFERASE"/>
    <property type="match status" value="1"/>
</dbReference>